<evidence type="ECO:0000256" key="1">
    <source>
        <dbReference type="ARBA" id="ARBA00004651"/>
    </source>
</evidence>
<dbReference type="SUPFAM" id="SSF103473">
    <property type="entry name" value="MFS general substrate transporter"/>
    <property type="match status" value="1"/>
</dbReference>
<keyword evidence="5 6" id="KW-0472">Membrane</keyword>
<keyword evidence="2" id="KW-1003">Cell membrane</keyword>
<feature type="transmembrane region" description="Helical" evidence="6">
    <location>
        <begin position="367"/>
        <end position="389"/>
    </location>
</feature>
<evidence type="ECO:0000256" key="6">
    <source>
        <dbReference type="SAM" id="Phobius"/>
    </source>
</evidence>
<dbReference type="Pfam" id="PF07690">
    <property type="entry name" value="MFS_1"/>
    <property type="match status" value="1"/>
</dbReference>
<dbReference type="GO" id="GO:0005886">
    <property type="term" value="C:plasma membrane"/>
    <property type="evidence" value="ECO:0007669"/>
    <property type="project" value="UniProtKB-SubCell"/>
</dbReference>
<dbReference type="PANTHER" id="PTHR23513">
    <property type="entry name" value="INTEGRAL MEMBRANE EFFLUX PROTEIN-RELATED"/>
    <property type="match status" value="1"/>
</dbReference>
<feature type="transmembrane region" description="Helical" evidence="6">
    <location>
        <begin position="7"/>
        <end position="26"/>
    </location>
</feature>
<feature type="transmembrane region" description="Helical" evidence="6">
    <location>
        <begin position="206"/>
        <end position="228"/>
    </location>
</feature>
<proteinExistence type="predicted"/>
<comment type="subcellular location">
    <subcellularLocation>
        <location evidence="1">Cell membrane</location>
        <topology evidence="1">Multi-pass membrane protein</topology>
    </subcellularLocation>
</comment>
<protein>
    <recommendedName>
        <fullName evidence="9">MFS transporter</fullName>
    </recommendedName>
</protein>
<sequence>MKTKRIIASDFLTTMMSSALTIYIYWFAYQYFSSQLIISIIGFGQLSGVFLSSLGGGISDSMNKLFFIKTLNFFKVGLLFMVLILENVMNMEILLPLFMFASTVIGGLQSPTLESLVPFLASSDEALFRINAVVSSSTQVASIMAIVLSAVYISFLSFVTIVFVTLFITAIATILLVGLTVETPLKSTSVVNNMKHGASYIFKTPYIRNLIPVALVMNFSFWSIFLLLPKIANDSFSFLKTSYSGMELSFALGAGLGGILFAKFFYDVKDKYRLFKRSLFSQSYVLLLLGIVLLIPNSVLAYTGMLLCWFLYALINTIFSILYFGKIQLNVPREMIGSVFGAILTLFSLVNPIAAIMSGVLVSHFKIPLLIILLSSLMLLAAWSIRFLADVETVFD</sequence>
<organism evidence="7 8">
    <name type="scientific">Staphylococcus pseudintermedius</name>
    <dbReference type="NCBI Taxonomy" id="283734"/>
    <lineage>
        <taxon>Bacteria</taxon>
        <taxon>Bacillati</taxon>
        <taxon>Bacillota</taxon>
        <taxon>Bacilli</taxon>
        <taxon>Bacillales</taxon>
        <taxon>Staphylococcaceae</taxon>
        <taxon>Staphylococcus</taxon>
        <taxon>Staphylococcus intermedius group</taxon>
    </lineage>
</organism>
<dbReference type="AlphaFoldDB" id="A0A317YRG4"/>
<feature type="transmembrane region" description="Helical" evidence="6">
    <location>
        <begin position="66"/>
        <end position="85"/>
    </location>
</feature>
<accession>A0A317YRG4</accession>
<dbReference type="GO" id="GO:0022857">
    <property type="term" value="F:transmembrane transporter activity"/>
    <property type="evidence" value="ECO:0007669"/>
    <property type="project" value="InterPro"/>
</dbReference>
<evidence type="ECO:0008006" key="9">
    <source>
        <dbReference type="Google" id="ProtNLM"/>
    </source>
</evidence>
<dbReference type="InterPro" id="IPR036259">
    <property type="entry name" value="MFS_trans_sf"/>
</dbReference>
<feature type="transmembrane region" description="Helical" evidence="6">
    <location>
        <begin position="278"/>
        <end position="295"/>
    </location>
</feature>
<keyword evidence="3 6" id="KW-0812">Transmembrane</keyword>
<gene>
    <name evidence="7" type="ORF">DD902_09295</name>
</gene>
<dbReference type="Gene3D" id="1.20.1250.20">
    <property type="entry name" value="MFS general substrate transporter like domains"/>
    <property type="match status" value="1"/>
</dbReference>
<evidence type="ECO:0000256" key="2">
    <source>
        <dbReference type="ARBA" id="ARBA00022475"/>
    </source>
</evidence>
<dbReference type="RefSeq" id="WP_110179277.1">
    <property type="nucleotide sequence ID" value="NZ_QEIT01000048.1"/>
</dbReference>
<evidence type="ECO:0000256" key="3">
    <source>
        <dbReference type="ARBA" id="ARBA00022692"/>
    </source>
</evidence>
<comment type="caution">
    <text evidence="7">The sequence shown here is derived from an EMBL/GenBank/DDBJ whole genome shotgun (WGS) entry which is preliminary data.</text>
</comment>
<evidence type="ECO:0000313" key="7">
    <source>
        <dbReference type="EMBL" id="PWZ74124.1"/>
    </source>
</evidence>
<feature type="transmembrane region" description="Helical" evidence="6">
    <location>
        <begin position="301"/>
        <end position="324"/>
    </location>
</feature>
<evidence type="ECO:0000256" key="5">
    <source>
        <dbReference type="ARBA" id="ARBA00023136"/>
    </source>
</evidence>
<feature type="transmembrane region" description="Helical" evidence="6">
    <location>
        <begin position="336"/>
        <end position="361"/>
    </location>
</feature>
<dbReference type="InterPro" id="IPR011701">
    <property type="entry name" value="MFS"/>
</dbReference>
<evidence type="ECO:0000256" key="4">
    <source>
        <dbReference type="ARBA" id="ARBA00022989"/>
    </source>
</evidence>
<keyword evidence="4 6" id="KW-1133">Transmembrane helix</keyword>
<feature type="transmembrane region" description="Helical" evidence="6">
    <location>
        <begin position="248"/>
        <end position="266"/>
    </location>
</feature>
<feature type="transmembrane region" description="Helical" evidence="6">
    <location>
        <begin position="133"/>
        <end position="155"/>
    </location>
</feature>
<reference evidence="7 8" key="1">
    <citation type="journal article" date="2018" name="Vet. Microbiol.">
        <title>Clonal diversity and geographic distribution of methicillin-resistant Staphylococcus pseudintermedius from Australian animals: Discovery of novel sequence types.</title>
        <authorList>
            <person name="Worthing K.A."/>
            <person name="Abraham S."/>
            <person name="Coombs G.W."/>
            <person name="Pang S."/>
            <person name="Saputra S."/>
            <person name="Jordan D."/>
            <person name="Trott D.J."/>
            <person name="Norris J.M."/>
        </authorList>
    </citation>
    <scope>NUCLEOTIDE SEQUENCE [LARGE SCALE GENOMIC DNA]</scope>
    <source>
        <strain evidence="7 8">ST525 1</strain>
    </source>
</reference>
<feature type="transmembrane region" description="Helical" evidence="6">
    <location>
        <begin position="97"/>
        <end position="121"/>
    </location>
</feature>
<feature type="transmembrane region" description="Helical" evidence="6">
    <location>
        <begin position="32"/>
        <end position="54"/>
    </location>
</feature>
<evidence type="ECO:0000313" key="8">
    <source>
        <dbReference type="Proteomes" id="UP000246800"/>
    </source>
</evidence>
<feature type="transmembrane region" description="Helical" evidence="6">
    <location>
        <begin position="161"/>
        <end position="185"/>
    </location>
</feature>
<dbReference type="EMBL" id="QEIT01000048">
    <property type="protein sequence ID" value="PWZ74124.1"/>
    <property type="molecule type" value="Genomic_DNA"/>
</dbReference>
<name>A0A317YRG4_STAPS</name>
<dbReference type="PANTHER" id="PTHR23513:SF6">
    <property type="entry name" value="MAJOR FACILITATOR SUPERFAMILY ASSOCIATED DOMAIN-CONTAINING PROTEIN"/>
    <property type="match status" value="1"/>
</dbReference>
<dbReference type="Proteomes" id="UP000246800">
    <property type="component" value="Unassembled WGS sequence"/>
</dbReference>